<reference evidence="13 14" key="1">
    <citation type="journal article" date="2001" name="Proc. Natl. Acad. Sci. U.S.A.">
        <title>Complete genome sequence of Caulobacter crescentus.</title>
        <authorList>
            <person name="Nierman W.C."/>
            <person name="Feldblyum T.V."/>
            <person name="Laub M.T."/>
            <person name="Paulsen I.T."/>
            <person name="Nelson K.E."/>
            <person name="Eisen J.A."/>
            <person name="Heidelberg J.F."/>
            <person name="Alley M.R."/>
            <person name="Ohta N."/>
            <person name="Maddock J.R."/>
            <person name="Potocka I."/>
            <person name="Nelson W.C."/>
            <person name="Newton A."/>
            <person name="Stephens C."/>
            <person name="Phadke N.D."/>
            <person name="Ely B."/>
            <person name="DeBoy R.T."/>
            <person name="Dodson R.J."/>
            <person name="Durkin A.S."/>
            <person name="Gwinn M.L."/>
            <person name="Haft D.H."/>
            <person name="Kolonay J.F."/>
            <person name="Smit J."/>
            <person name="Craven M.B."/>
            <person name="Khouri H."/>
            <person name="Shetty J."/>
            <person name="Berry K."/>
            <person name="Utterback T."/>
            <person name="Tran K."/>
            <person name="Wolf A."/>
            <person name="Vamathevan J."/>
            <person name="Ermolaeva M."/>
            <person name="White O."/>
            <person name="Salzberg S.L."/>
            <person name="Venter J.C."/>
            <person name="Shapiro L."/>
            <person name="Fraser C.M."/>
        </authorList>
    </citation>
    <scope>NUCLEOTIDE SEQUENCE [LARGE SCALE GENOMIC DNA]</scope>
    <source>
        <strain evidence="14">ATCC 19089 / CB15</strain>
    </source>
</reference>
<dbReference type="HAMAP" id="MF_02078">
    <property type="entry name" value="MurJ_MviN"/>
    <property type="match status" value="1"/>
</dbReference>
<dbReference type="GO" id="GO:0015648">
    <property type="term" value="F:lipid-linked peptidoglycan transporter activity"/>
    <property type="evidence" value="ECO:0007669"/>
    <property type="project" value="UniProtKB-UniRule"/>
</dbReference>
<feature type="transmembrane region" description="Helical" evidence="10">
    <location>
        <begin position="159"/>
        <end position="180"/>
    </location>
</feature>
<evidence type="ECO:0000256" key="7">
    <source>
        <dbReference type="ARBA" id="ARBA00023136"/>
    </source>
</evidence>
<evidence type="ECO:0000256" key="10">
    <source>
        <dbReference type="HAMAP-Rule" id="MF_02078"/>
    </source>
</evidence>
<dbReference type="GO" id="GO:0005886">
    <property type="term" value="C:plasma membrane"/>
    <property type="evidence" value="ECO:0007669"/>
    <property type="project" value="UniProtKB-SubCell"/>
</dbReference>
<proteinExistence type="inferred from homology"/>
<dbReference type="EMBL" id="AE005673">
    <property type="protein sequence ID" value="AAK22052.1"/>
    <property type="molecule type" value="Genomic_DNA"/>
</dbReference>
<dbReference type="PIR" id="H87256">
    <property type="entry name" value="H87256"/>
</dbReference>
<dbReference type="GO" id="GO:0008360">
    <property type="term" value="P:regulation of cell shape"/>
    <property type="evidence" value="ECO:0007669"/>
    <property type="project" value="UniProtKB-UniRule"/>
</dbReference>
<dbReference type="EnsemblBacteria" id="AAK22052">
    <property type="protein sequence ID" value="AAK22052"/>
    <property type="gene ID" value="CC_0065"/>
</dbReference>
<accession>Q9AC04</accession>
<keyword evidence="10 11" id="KW-0961">Cell wall biogenesis/degradation</keyword>
<comment type="function">
    <text evidence="8 10 11">Involved in peptidoglycan biosynthesis. Transports lipid-linked peptidoglycan precursors from the inner to the outer leaflet of the cytoplasmic membrane.</text>
</comment>
<dbReference type="GO" id="GO:0034204">
    <property type="term" value="P:lipid translocation"/>
    <property type="evidence" value="ECO:0007669"/>
    <property type="project" value="TreeGrafter"/>
</dbReference>
<evidence type="ECO:0000256" key="8">
    <source>
        <dbReference type="ARBA" id="ARBA00060041"/>
    </source>
</evidence>
<dbReference type="KEGG" id="ccr:CC_0065"/>
<evidence type="ECO:0000256" key="12">
    <source>
        <dbReference type="SAM" id="MobiDB-lite"/>
    </source>
</evidence>
<feature type="compositionally biased region" description="Polar residues" evidence="12">
    <location>
        <begin position="1"/>
        <end position="17"/>
    </location>
</feature>
<keyword evidence="6 10" id="KW-1133">Transmembrane helix</keyword>
<keyword evidence="10" id="KW-0997">Cell inner membrane</keyword>
<keyword evidence="14" id="KW-1185">Reference proteome</keyword>
<feature type="transmembrane region" description="Helical" evidence="10">
    <location>
        <begin position="258"/>
        <end position="278"/>
    </location>
</feature>
<keyword evidence="7 10" id="KW-0472">Membrane</keyword>
<dbReference type="CDD" id="cd13123">
    <property type="entry name" value="MATE_MurJ_like"/>
    <property type="match status" value="1"/>
</dbReference>
<dbReference type="SMR" id="Q9AC04"/>
<comment type="similarity">
    <text evidence="9 10 11">Belongs to the MurJ/MviN family.</text>
</comment>
<dbReference type="Proteomes" id="UP000001816">
    <property type="component" value="Chromosome"/>
</dbReference>
<dbReference type="NCBIfam" id="TIGR01695">
    <property type="entry name" value="murJ_mviN"/>
    <property type="match status" value="1"/>
</dbReference>
<dbReference type="InterPro" id="IPR004268">
    <property type="entry name" value="MurJ"/>
</dbReference>
<evidence type="ECO:0000256" key="4">
    <source>
        <dbReference type="ARBA" id="ARBA00022960"/>
    </source>
</evidence>
<dbReference type="UniPathway" id="UPA00219"/>
<sequence>MGLDALSSNAQKPSVTDTAPPASAPKKAPGMIRSSAIYSGLTLVSRLMGFVRDLVISYFLGASANFAADAFNTAQMFPNLFRRIFAEGAFAAAFVPAYSKTLDRDGAEVADKLAADAMATIAAFTVGLTLIAQATMPWLMMVISPGFGFGTDKYKLAVILTQITMPYLPCMAIVALLSGVLNARGKFIVSAAAPILLNLVTLIAVIPTRNAHDAALAASWGIFAAGIAQVALLVWAVRKAGATIRWRLPRLTPEIRGLIALAIPGAIAASASQINITISGVLASHVNGARTWLAYADRLYQLPLGLVGVAIGVALLPRLSRAVAAEDRAEAQGAMDQAIVFALALTLPAAVALFSIPFFLIDGLFTRGEFTVFDARQTANALLHYGWGTPAFVLARILSPAFFARGDTKGPMRFALISVAVNIGLGLALFPVMGVPGLAAATSAASWINVLQMALTLRKRGDYAPSAAAWGKIIRVLGASVALGLILAAISRGRAALEAPILAMGIGSAKELAILATCALAAGLYPVLLLLSGGVTLAEARTVLRRGTGR</sequence>
<dbReference type="PRINTS" id="PR01806">
    <property type="entry name" value="VIRFACTRMVIN"/>
</dbReference>
<dbReference type="PATRIC" id="fig|190650.5.peg.62"/>
<feature type="transmembrane region" description="Helical" evidence="10">
    <location>
        <begin position="119"/>
        <end position="139"/>
    </location>
</feature>
<keyword evidence="3 10" id="KW-0812">Transmembrane</keyword>
<evidence type="ECO:0000256" key="1">
    <source>
        <dbReference type="ARBA" id="ARBA00004651"/>
    </source>
</evidence>
<evidence type="ECO:0000256" key="2">
    <source>
        <dbReference type="ARBA" id="ARBA00022475"/>
    </source>
</evidence>
<feature type="transmembrane region" description="Helical" evidence="10">
    <location>
        <begin position="298"/>
        <end position="317"/>
    </location>
</feature>
<dbReference type="GO" id="GO:0009252">
    <property type="term" value="P:peptidoglycan biosynthetic process"/>
    <property type="evidence" value="ECO:0007669"/>
    <property type="project" value="UniProtKB-UniRule"/>
</dbReference>
<organism evidence="13 14">
    <name type="scientific">Caulobacter vibrioides (strain ATCC 19089 / CIP 103742 / CB 15)</name>
    <name type="common">Caulobacter crescentus</name>
    <dbReference type="NCBI Taxonomy" id="190650"/>
    <lineage>
        <taxon>Bacteria</taxon>
        <taxon>Pseudomonadati</taxon>
        <taxon>Pseudomonadota</taxon>
        <taxon>Alphaproteobacteria</taxon>
        <taxon>Caulobacterales</taxon>
        <taxon>Caulobacteraceae</taxon>
        <taxon>Caulobacter</taxon>
    </lineage>
</organism>
<keyword evidence="2 10" id="KW-1003">Cell membrane</keyword>
<comment type="caution">
    <text evidence="10">Lacks conserved residue(s) required for the propagation of feature annotation.</text>
</comment>
<keyword evidence="10 11" id="KW-0813">Transport</keyword>
<keyword evidence="4 10" id="KW-0133">Cell shape</keyword>
<evidence type="ECO:0000313" key="14">
    <source>
        <dbReference type="Proteomes" id="UP000001816"/>
    </source>
</evidence>
<evidence type="ECO:0000256" key="9">
    <source>
        <dbReference type="ARBA" id="ARBA00061532"/>
    </source>
</evidence>
<feature type="transmembrane region" description="Helical" evidence="10">
    <location>
        <begin position="338"/>
        <end position="361"/>
    </location>
</feature>
<feature type="region of interest" description="Disordered" evidence="12">
    <location>
        <begin position="1"/>
        <end position="29"/>
    </location>
</feature>
<dbReference type="HOGENOM" id="CLU_006797_5_0_5"/>
<name>Q9AC04_CAUVC</name>
<dbReference type="PIRSF" id="PIRSF002869">
    <property type="entry name" value="MviN"/>
    <property type="match status" value="1"/>
</dbReference>
<evidence type="ECO:0000256" key="6">
    <source>
        <dbReference type="ARBA" id="ARBA00022989"/>
    </source>
</evidence>
<dbReference type="STRING" id="190650.CC_0065"/>
<protein>
    <recommendedName>
        <fullName evidence="10">Probable lipid II flippase MurJ</fullName>
    </recommendedName>
</protein>
<feature type="transmembrane region" description="Helical" evidence="10">
    <location>
        <begin position="414"/>
        <end position="432"/>
    </location>
</feature>
<evidence type="ECO:0000256" key="11">
    <source>
        <dbReference type="PIRNR" id="PIRNR002869"/>
    </source>
</evidence>
<feature type="transmembrane region" description="Helical" evidence="10">
    <location>
        <begin position="512"/>
        <end position="538"/>
    </location>
</feature>
<evidence type="ECO:0000256" key="5">
    <source>
        <dbReference type="ARBA" id="ARBA00022984"/>
    </source>
</evidence>
<evidence type="ECO:0000256" key="3">
    <source>
        <dbReference type="ARBA" id="ARBA00022692"/>
    </source>
</evidence>
<comment type="pathway">
    <text evidence="10">Cell wall biogenesis; peptidoglycan biosynthesis.</text>
</comment>
<feature type="transmembrane region" description="Helical" evidence="10">
    <location>
        <begin position="187"/>
        <end position="206"/>
    </location>
</feature>
<comment type="subcellular location">
    <subcellularLocation>
        <location evidence="10">Cell inner membrane</location>
        <topology evidence="10">Multi-pass membrane protein</topology>
    </subcellularLocation>
    <subcellularLocation>
        <location evidence="1">Cell membrane</location>
        <topology evidence="1">Multi-pass membrane protein</topology>
    </subcellularLocation>
</comment>
<dbReference type="PANTHER" id="PTHR47019">
    <property type="entry name" value="LIPID II FLIPPASE MURJ"/>
    <property type="match status" value="1"/>
</dbReference>
<evidence type="ECO:0000313" key="13">
    <source>
        <dbReference type="EMBL" id="AAK22052.1"/>
    </source>
</evidence>
<feature type="compositionally biased region" description="Low complexity" evidence="12">
    <location>
        <begin position="19"/>
        <end position="29"/>
    </location>
</feature>
<dbReference type="Pfam" id="PF03023">
    <property type="entry name" value="MurJ"/>
    <property type="match status" value="1"/>
</dbReference>
<dbReference type="InterPro" id="IPR051050">
    <property type="entry name" value="Lipid_II_flippase_MurJ/MviN"/>
</dbReference>
<feature type="transmembrane region" description="Helical" evidence="10">
    <location>
        <begin position="218"/>
        <end position="237"/>
    </location>
</feature>
<dbReference type="BioCyc" id="CAULO:CC0065-MONOMER"/>
<feature type="transmembrane region" description="Helical" evidence="10">
    <location>
        <begin position="469"/>
        <end position="492"/>
    </location>
</feature>
<dbReference type="GO" id="GO:0071555">
    <property type="term" value="P:cell wall organization"/>
    <property type="evidence" value="ECO:0007669"/>
    <property type="project" value="UniProtKB-UniRule"/>
</dbReference>
<feature type="transmembrane region" description="Helical" evidence="10">
    <location>
        <begin position="381"/>
        <end position="402"/>
    </location>
</feature>
<dbReference type="PANTHER" id="PTHR47019:SF1">
    <property type="entry name" value="LIPID II FLIPPASE MURJ"/>
    <property type="match status" value="1"/>
</dbReference>
<gene>
    <name evidence="10" type="primary">murJ</name>
    <name evidence="13" type="ordered locus">CC_0065</name>
</gene>
<dbReference type="AlphaFoldDB" id="Q9AC04"/>
<keyword evidence="5 10" id="KW-0573">Peptidoglycan synthesis</keyword>
<dbReference type="eggNOG" id="COG0728">
    <property type="taxonomic scope" value="Bacteria"/>
</dbReference>